<evidence type="ECO:0000313" key="2">
    <source>
        <dbReference type="EMBL" id="CCD20347.1"/>
    </source>
</evidence>
<reference evidence="2 3" key="1">
    <citation type="journal article" date="2012" name="Proc. Natl. Acad. Sci. U.S.A.">
        <title>Antigenic diversity is generated by distinct evolutionary mechanisms in African trypanosome species.</title>
        <authorList>
            <person name="Jackson A.P."/>
            <person name="Berry A."/>
            <person name="Aslett M."/>
            <person name="Allison H.C."/>
            <person name="Burton P."/>
            <person name="Vavrova-Anderson J."/>
            <person name="Brown R."/>
            <person name="Browne H."/>
            <person name="Corton N."/>
            <person name="Hauser H."/>
            <person name="Gamble J."/>
            <person name="Gilderthorp R."/>
            <person name="Marcello L."/>
            <person name="McQuillan J."/>
            <person name="Otto T.D."/>
            <person name="Quail M.A."/>
            <person name="Sanders M.J."/>
            <person name="van Tonder A."/>
            <person name="Ginger M.L."/>
            <person name="Field M.C."/>
            <person name="Barry J.D."/>
            <person name="Hertz-Fowler C."/>
            <person name="Berriman M."/>
        </authorList>
    </citation>
    <scope>NUCLEOTIDE SEQUENCE</scope>
    <source>
        <strain evidence="2 3">Y486</strain>
    </source>
</reference>
<accession>F9WS10</accession>
<dbReference type="Proteomes" id="UP000009027">
    <property type="component" value="Unassembled WGS sequence"/>
</dbReference>
<gene>
    <name evidence="2" type="ORF">TvY486_0031400</name>
</gene>
<organism evidence="2 3">
    <name type="scientific">Trypanosoma vivax (strain Y486)</name>
    <dbReference type="NCBI Taxonomy" id="1055687"/>
    <lineage>
        <taxon>Eukaryota</taxon>
        <taxon>Discoba</taxon>
        <taxon>Euglenozoa</taxon>
        <taxon>Kinetoplastea</taxon>
        <taxon>Metakinetoplastina</taxon>
        <taxon>Trypanosomatida</taxon>
        <taxon>Trypanosomatidae</taxon>
        <taxon>Trypanosoma</taxon>
        <taxon>Duttonella</taxon>
    </lineage>
</organism>
<keyword evidence="3" id="KW-1185">Reference proteome</keyword>
<sequence length="341" mass="37469">MANKKGGKRFSPAPPRSPLPAPPLRDAHLLRPVSARNPVSRALRRGNAGPGGPNTLLFQRLARRRVKMRDALPHNIRHLRAANANMQISRNLFGKGTERQWRCAPHPRMEAPGAGVADVNRCLRGATALFPGNKLSRRFPCLTACAGAPVPPLSCESPPLGFEGLRRTAFTKKTHSSRAPPRTPCATKAFQFRNRESFQRRRLPELPYRFWDQANGPSFAVERRPDKATLLGEAAALTQSGPALPRVPGCYVAPLLRAPPRPTHSNVAGPNAYFYWPRRATSRTQCRGVAGKRARDRARHFGAALASHLGPRGLHQPTRPHAAPETCATALWQTDLEEGCL</sequence>
<evidence type="ECO:0000256" key="1">
    <source>
        <dbReference type="SAM" id="MobiDB-lite"/>
    </source>
</evidence>
<protein>
    <submittedName>
        <fullName evidence="2">Uncharacterized protein</fullName>
    </submittedName>
</protein>
<dbReference type="EMBL" id="CAEX01005352">
    <property type="protein sequence ID" value="CCD20347.1"/>
    <property type="molecule type" value="Genomic_DNA"/>
</dbReference>
<dbReference type="AlphaFoldDB" id="F9WS10"/>
<feature type="compositionally biased region" description="Pro residues" evidence="1">
    <location>
        <begin position="12"/>
        <end position="23"/>
    </location>
</feature>
<evidence type="ECO:0000313" key="3">
    <source>
        <dbReference type="Proteomes" id="UP000009027"/>
    </source>
</evidence>
<dbReference type="VEuPathDB" id="TriTrypDB:TvY486_0031400"/>
<feature type="region of interest" description="Disordered" evidence="1">
    <location>
        <begin position="1"/>
        <end position="27"/>
    </location>
</feature>
<name>F9WS10_TRYVY</name>
<proteinExistence type="predicted"/>